<proteinExistence type="predicted"/>
<sequence>MLSGVAFAVANTACALICRTTGPSRAALINRFYSHGADSKNKKVRKNTSSRQNRRAHQVKPTH</sequence>
<evidence type="ECO:0000313" key="3">
    <source>
        <dbReference type="Proteomes" id="UP000194546"/>
    </source>
</evidence>
<feature type="region of interest" description="Disordered" evidence="1">
    <location>
        <begin position="35"/>
        <end position="63"/>
    </location>
</feature>
<dbReference type="AlphaFoldDB" id="A0A242MC46"/>
<reference evidence="2 3" key="1">
    <citation type="submission" date="2017-03" db="EMBL/GenBank/DDBJ databases">
        <title>Genome analysis of strain PAMC 26510.</title>
        <authorList>
            <person name="Oh H.-M."/>
            <person name="Yang J.-A."/>
        </authorList>
    </citation>
    <scope>NUCLEOTIDE SEQUENCE [LARGE SCALE GENOMIC DNA]</scope>
    <source>
        <strain evidence="2 3">PAMC 26510</strain>
    </source>
</reference>
<comment type="caution">
    <text evidence="2">The sequence shown here is derived from an EMBL/GenBank/DDBJ whole genome shotgun (WGS) entry which is preliminary data.</text>
</comment>
<evidence type="ECO:0000256" key="1">
    <source>
        <dbReference type="SAM" id="MobiDB-lite"/>
    </source>
</evidence>
<name>A0A242MC46_CABSO</name>
<evidence type="ECO:0000313" key="2">
    <source>
        <dbReference type="EMBL" id="OTP68868.1"/>
    </source>
</evidence>
<dbReference type="Proteomes" id="UP000194546">
    <property type="component" value="Unassembled WGS sequence"/>
</dbReference>
<accession>A0A242MC46</accession>
<organism evidence="2 3">
    <name type="scientific">Caballeronia sordidicola</name>
    <name type="common">Burkholderia sordidicola</name>
    <dbReference type="NCBI Taxonomy" id="196367"/>
    <lineage>
        <taxon>Bacteria</taxon>
        <taxon>Pseudomonadati</taxon>
        <taxon>Pseudomonadota</taxon>
        <taxon>Betaproteobacteria</taxon>
        <taxon>Burkholderiales</taxon>
        <taxon>Burkholderiaceae</taxon>
        <taxon>Caballeronia</taxon>
    </lineage>
</organism>
<gene>
    <name evidence="2" type="ORF">PAMC26510_28480</name>
</gene>
<feature type="compositionally biased region" description="Basic residues" evidence="1">
    <location>
        <begin position="42"/>
        <end position="63"/>
    </location>
</feature>
<protein>
    <submittedName>
        <fullName evidence="2">Uncharacterized protein</fullName>
    </submittedName>
</protein>
<dbReference type="EMBL" id="NBTY01000161">
    <property type="protein sequence ID" value="OTP68868.1"/>
    <property type="molecule type" value="Genomic_DNA"/>
</dbReference>